<dbReference type="eggNOG" id="COG0381">
    <property type="taxonomic scope" value="Bacteria"/>
</dbReference>
<feature type="domain" description="UDP-N-acetylglucosamine 2-epimerase" evidence="2">
    <location>
        <begin position="24"/>
        <end position="359"/>
    </location>
</feature>
<dbReference type="Gene3D" id="3.40.50.2000">
    <property type="entry name" value="Glycogen Phosphorylase B"/>
    <property type="match status" value="2"/>
</dbReference>
<dbReference type="STRING" id="123899.SAMEA3906487_01339"/>
<dbReference type="InterPro" id="IPR029767">
    <property type="entry name" value="WecB-like"/>
</dbReference>
<proteinExistence type="inferred from homology"/>
<dbReference type="NCBIfam" id="TIGR00236">
    <property type="entry name" value="wecB"/>
    <property type="match status" value="1"/>
</dbReference>
<dbReference type="EMBL" id="LT546645">
    <property type="protein sequence ID" value="SAI68594.1"/>
    <property type="molecule type" value="Genomic_DNA"/>
</dbReference>
<evidence type="ECO:0000313" key="3">
    <source>
        <dbReference type="EMBL" id="SAI68594.1"/>
    </source>
</evidence>
<dbReference type="CDD" id="cd03786">
    <property type="entry name" value="GTB_UDP-GlcNAc_2-Epimerase"/>
    <property type="match status" value="1"/>
</dbReference>
<dbReference type="PANTHER" id="PTHR43174:SF1">
    <property type="entry name" value="UDP-N-ACETYLGLUCOSAMINE 2-EPIMERASE"/>
    <property type="match status" value="1"/>
</dbReference>
<dbReference type="AlphaFoldDB" id="A0A157SE11"/>
<dbReference type="EC" id="5.1.3.14" evidence="3"/>
<dbReference type="GO" id="GO:0008761">
    <property type="term" value="F:UDP-N-acetylglucosamine 2-epimerase activity"/>
    <property type="evidence" value="ECO:0007669"/>
    <property type="project" value="UniProtKB-EC"/>
</dbReference>
<gene>
    <name evidence="3" type="primary">wlbD</name>
    <name evidence="3" type="ORF">SAMEA3906487_01339</name>
</gene>
<evidence type="ECO:0000313" key="4">
    <source>
        <dbReference type="Proteomes" id="UP000076825"/>
    </source>
</evidence>
<reference evidence="3 4" key="1">
    <citation type="submission" date="2016-04" db="EMBL/GenBank/DDBJ databases">
        <authorList>
            <consortium name="Pathogen Informatics"/>
        </authorList>
    </citation>
    <scope>NUCLEOTIDE SEQUENCE [LARGE SCALE GENOMIC DNA]</scope>
    <source>
        <strain evidence="3 4">H044680328</strain>
    </source>
</reference>
<name>A0A157SE11_9BORD</name>
<dbReference type="Pfam" id="PF02350">
    <property type="entry name" value="Epimerase_2"/>
    <property type="match status" value="1"/>
</dbReference>
<protein>
    <submittedName>
        <fullName evidence="3">UDP-N-acetylglucosamine 2-epimerase</fullName>
        <ecNumber evidence="3">5.1.3.14</ecNumber>
    </submittedName>
</protein>
<sequence>MPKKILTVLGARPQFIKASVVSAAIAAHPQLQEVVVHTGQHFDANMSDVFFQELGMNAPQHHLDIHGGGHGEMTGRMLIALERVLQQERPDTVLVYGDTNSTLAGALAAAKLHIPVAHVEAGLRSFNMRMPEEVNRVLTDRLSSLLFTPTDTATQHLLAEGMDAARIQQVGDVMLDVARFHGARTGENDDLLRRHGLVPGQYILVTIHRAENTDHPQRLRAIVAALLETARSQTVVWPLHPRTKQILQQLGLEQELASRIRLIDPVGYLDMVRLEKHCALVLTDSGGVQKEAFFHQRPCVTVRDETEWTELVEAGWNRLAPPESAGIIVQAVQAALTATPGQIQPYGDGTAAVRIAESLA</sequence>
<evidence type="ECO:0000256" key="1">
    <source>
        <dbReference type="RuleBase" id="RU003513"/>
    </source>
</evidence>
<accession>A0A157SE11</accession>
<keyword evidence="1 3" id="KW-0413">Isomerase</keyword>
<dbReference type="SUPFAM" id="SSF53756">
    <property type="entry name" value="UDP-Glycosyltransferase/glycogen phosphorylase"/>
    <property type="match status" value="1"/>
</dbReference>
<dbReference type="Proteomes" id="UP000076825">
    <property type="component" value="Chromosome 1"/>
</dbReference>
<evidence type="ECO:0000259" key="2">
    <source>
        <dbReference type="Pfam" id="PF02350"/>
    </source>
</evidence>
<dbReference type="GeneID" id="56591369"/>
<dbReference type="PATRIC" id="fig|123899.6.peg.1315"/>
<dbReference type="InterPro" id="IPR003331">
    <property type="entry name" value="UDP_GlcNAc_Epimerase_2_dom"/>
</dbReference>
<dbReference type="KEGG" id="btrm:SAMEA390648701339"/>
<dbReference type="OrthoDB" id="9803238at2"/>
<dbReference type="RefSeq" id="WP_063491710.1">
    <property type="nucleotide sequence ID" value="NZ_CP016340.1"/>
</dbReference>
<comment type="similarity">
    <text evidence="1">Belongs to the UDP-N-acetylglucosamine 2-epimerase family.</text>
</comment>
<keyword evidence="4" id="KW-1185">Reference proteome</keyword>
<dbReference type="PANTHER" id="PTHR43174">
    <property type="entry name" value="UDP-N-ACETYLGLUCOSAMINE 2-EPIMERASE"/>
    <property type="match status" value="1"/>
</dbReference>
<organism evidence="3 4">
    <name type="scientific">Bordetella trematum</name>
    <dbReference type="NCBI Taxonomy" id="123899"/>
    <lineage>
        <taxon>Bacteria</taxon>
        <taxon>Pseudomonadati</taxon>
        <taxon>Pseudomonadota</taxon>
        <taxon>Betaproteobacteria</taxon>
        <taxon>Burkholderiales</taxon>
        <taxon>Alcaligenaceae</taxon>
        <taxon>Bordetella</taxon>
    </lineage>
</organism>